<evidence type="ECO:0000256" key="4">
    <source>
        <dbReference type="ARBA" id="ARBA00022840"/>
    </source>
</evidence>
<evidence type="ECO:0000256" key="3">
    <source>
        <dbReference type="ARBA" id="ARBA00022741"/>
    </source>
</evidence>
<evidence type="ECO:0000256" key="2">
    <source>
        <dbReference type="ARBA" id="ARBA00022692"/>
    </source>
</evidence>
<keyword evidence="5 7" id="KW-1133">Transmembrane helix</keyword>
<proteinExistence type="predicted"/>
<dbReference type="PANTHER" id="PTHR24221">
    <property type="entry name" value="ATP-BINDING CASSETTE SUB-FAMILY B"/>
    <property type="match status" value="1"/>
</dbReference>
<feature type="domain" description="ABC transporter" evidence="8">
    <location>
        <begin position="326"/>
        <end position="536"/>
    </location>
</feature>
<feature type="transmembrane region" description="Helical" evidence="7">
    <location>
        <begin position="50"/>
        <end position="72"/>
    </location>
</feature>
<reference evidence="10 11" key="1">
    <citation type="submission" date="2015-03" db="EMBL/GenBank/DDBJ databases">
        <authorList>
            <person name="Zheng J."/>
            <person name="Ganezle M."/>
        </authorList>
    </citation>
    <scope>NUCLEOTIDE SEQUENCE [LARGE SCALE GENOMIC DNA]</scope>
    <source>
        <strain evidence="10 11">LP38</strain>
    </source>
</reference>
<dbReference type="GO" id="GO:0034040">
    <property type="term" value="F:ATPase-coupled lipid transmembrane transporter activity"/>
    <property type="evidence" value="ECO:0007669"/>
    <property type="project" value="TreeGrafter"/>
</dbReference>
<dbReference type="Pfam" id="PF00005">
    <property type="entry name" value="ABC_tran"/>
    <property type="match status" value="1"/>
</dbReference>
<keyword evidence="4" id="KW-0067">ATP-binding</keyword>
<dbReference type="SMART" id="SM00382">
    <property type="entry name" value="AAA"/>
    <property type="match status" value="1"/>
</dbReference>
<comment type="caution">
    <text evidence="10">The sequence shown here is derived from an EMBL/GenBank/DDBJ whole genome shotgun (WGS) entry which is preliminary data.</text>
</comment>
<dbReference type="PANTHER" id="PTHR24221:SF654">
    <property type="entry name" value="ATP-BINDING CASSETTE SUB-FAMILY B MEMBER 6"/>
    <property type="match status" value="1"/>
</dbReference>
<dbReference type="CDD" id="cd03228">
    <property type="entry name" value="ABCC_MRP_Like"/>
    <property type="match status" value="1"/>
</dbReference>
<dbReference type="InterPro" id="IPR017871">
    <property type="entry name" value="ABC_transporter-like_CS"/>
</dbReference>
<comment type="subcellular location">
    <subcellularLocation>
        <location evidence="1">Cell membrane</location>
        <topology evidence="1">Multi-pass membrane protein</topology>
    </subcellularLocation>
</comment>
<feature type="transmembrane region" description="Helical" evidence="7">
    <location>
        <begin position="237"/>
        <end position="259"/>
    </location>
</feature>
<organism evidence="10 11">
    <name type="scientific">Levilactobacillus spicheri</name>
    <dbReference type="NCBI Taxonomy" id="216463"/>
    <lineage>
        <taxon>Bacteria</taxon>
        <taxon>Bacillati</taxon>
        <taxon>Bacillota</taxon>
        <taxon>Bacilli</taxon>
        <taxon>Lactobacillales</taxon>
        <taxon>Lactobacillaceae</taxon>
        <taxon>Levilactobacillus</taxon>
    </lineage>
</organism>
<evidence type="ECO:0000313" key="10">
    <source>
        <dbReference type="EMBL" id="KJW13685.1"/>
    </source>
</evidence>
<evidence type="ECO:0000313" key="11">
    <source>
        <dbReference type="Proteomes" id="UP000033491"/>
    </source>
</evidence>
<dbReference type="InterPro" id="IPR003593">
    <property type="entry name" value="AAA+_ATPase"/>
</dbReference>
<feature type="transmembrane region" description="Helical" evidence="7">
    <location>
        <begin position="125"/>
        <end position="146"/>
    </location>
</feature>
<dbReference type="GO" id="GO:0005524">
    <property type="term" value="F:ATP binding"/>
    <property type="evidence" value="ECO:0007669"/>
    <property type="project" value="UniProtKB-KW"/>
</dbReference>
<evidence type="ECO:0000256" key="1">
    <source>
        <dbReference type="ARBA" id="ARBA00004651"/>
    </source>
</evidence>
<dbReference type="EMBL" id="JZCR01000005">
    <property type="protein sequence ID" value="KJW13685.1"/>
    <property type="molecule type" value="Genomic_DNA"/>
</dbReference>
<dbReference type="GO" id="GO:0140359">
    <property type="term" value="F:ABC-type transporter activity"/>
    <property type="evidence" value="ECO:0007669"/>
    <property type="project" value="InterPro"/>
</dbReference>
<dbReference type="Gene3D" id="3.40.50.300">
    <property type="entry name" value="P-loop containing nucleotide triphosphate hydrolases"/>
    <property type="match status" value="1"/>
</dbReference>
<dbReference type="Pfam" id="PF00664">
    <property type="entry name" value="ABC_membrane"/>
    <property type="match status" value="1"/>
</dbReference>
<dbReference type="Gene3D" id="1.20.1560.10">
    <property type="entry name" value="ABC transporter type 1, transmembrane domain"/>
    <property type="match status" value="1"/>
</dbReference>
<dbReference type="InterPro" id="IPR003439">
    <property type="entry name" value="ABC_transporter-like_ATP-bd"/>
</dbReference>
<dbReference type="SUPFAM" id="SSF52540">
    <property type="entry name" value="P-loop containing nucleoside triphosphate hydrolases"/>
    <property type="match status" value="1"/>
</dbReference>
<dbReference type="Proteomes" id="UP000033491">
    <property type="component" value="Unassembled WGS sequence"/>
</dbReference>
<evidence type="ECO:0000256" key="5">
    <source>
        <dbReference type="ARBA" id="ARBA00022989"/>
    </source>
</evidence>
<dbReference type="STRING" id="216463.VC81_01970"/>
<protein>
    <recommendedName>
        <fullName evidence="12">ABC transporter domain-containing protein</fullName>
    </recommendedName>
</protein>
<dbReference type="InterPro" id="IPR011527">
    <property type="entry name" value="ABC1_TM_dom"/>
</dbReference>
<dbReference type="RefSeq" id="WP_045806475.1">
    <property type="nucleotide sequence ID" value="NZ_JZCR01000005.1"/>
</dbReference>
<evidence type="ECO:0000256" key="6">
    <source>
        <dbReference type="ARBA" id="ARBA00023136"/>
    </source>
</evidence>
<dbReference type="PROSITE" id="PS50893">
    <property type="entry name" value="ABC_TRANSPORTER_2"/>
    <property type="match status" value="1"/>
</dbReference>
<dbReference type="InterPro" id="IPR036640">
    <property type="entry name" value="ABC1_TM_sf"/>
</dbReference>
<evidence type="ECO:0000259" key="8">
    <source>
        <dbReference type="PROSITE" id="PS50893"/>
    </source>
</evidence>
<evidence type="ECO:0000259" key="9">
    <source>
        <dbReference type="PROSITE" id="PS50929"/>
    </source>
</evidence>
<dbReference type="GO" id="GO:0016887">
    <property type="term" value="F:ATP hydrolysis activity"/>
    <property type="evidence" value="ECO:0007669"/>
    <property type="project" value="InterPro"/>
</dbReference>
<accession>A0A0F3RUU9</accession>
<sequence length="536" mass="61189">MKALRLNEIVSRRNLVLLMAGKFFLNSFNLFVSIMLQLGIGLALSRKIKSLWILLFVLVVASITYGCIYFSVSMIFTKIHQSTSQVVTENLVTTELENNESMNSFGKFINLVNIDSQNISDYFQFGIMPLIDFFVTIFFGLTYSFIISWKFGSFYLLFGTGMFFIANLFYKKSLKNRKQFQNEDDKQKSFFTEVYRNLPILRLFKPDKWIGQFNARLYRTKKVWFIKYNQASSSSMGLMSGGLYLLEILSLALGLWLVFLREINFGEMVGVWNAGIGSIFDPFFSLPITLNFIADQKSSIARVQKSLLQRGTVENTGWHDEKIDRIQLNDVCFKYDQNKAMIIDHLSTEIDPHKITFIIGKNGVGKSTLFKLLFGVVLPKKGNINILMKNKNYSSLEGIASYVPQTVELYHDSLRNNLTFGHSISDSEILNALKSSGAYSIVKQLSSGLNTVIESTESFSPGELRRLAIARALLAKRKLILLDEPFSDIDQKNQKDLMNIFRKMSNEMGLIIITHDFKWITEEDNILSLGGGSKYE</sequence>
<dbReference type="InterPro" id="IPR039421">
    <property type="entry name" value="Type_1_exporter"/>
</dbReference>
<evidence type="ECO:0000256" key="7">
    <source>
        <dbReference type="SAM" id="Phobius"/>
    </source>
</evidence>
<feature type="transmembrane region" description="Helical" evidence="7">
    <location>
        <begin position="152"/>
        <end position="170"/>
    </location>
</feature>
<dbReference type="AlphaFoldDB" id="A0A0F3RUU9"/>
<name>A0A0F3RUU9_9LACO</name>
<dbReference type="GO" id="GO:0005886">
    <property type="term" value="C:plasma membrane"/>
    <property type="evidence" value="ECO:0007669"/>
    <property type="project" value="UniProtKB-SubCell"/>
</dbReference>
<dbReference type="PROSITE" id="PS50929">
    <property type="entry name" value="ABC_TM1F"/>
    <property type="match status" value="1"/>
</dbReference>
<dbReference type="PATRIC" id="fig|216463.3.peg.2196"/>
<dbReference type="SUPFAM" id="SSF90123">
    <property type="entry name" value="ABC transporter transmembrane region"/>
    <property type="match status" value="1"/>
</dbReference>
<feature type="transmembrane region" description="Helical" evidence="7">
    <location>
        <begin position="21"/>
        <end position="44"/>
    </location>
</feature>
<keyword evidence="2 7" id="KW-0812">Transmembrane</keyword>
<dbReference type="OrthoDB" id="2968466at2"/>
<feature type="domain" description="ABC transmembrane type-1" evidence="9">
    <location>
        <begin position="16"/>
        <end position="271"/>
    </location>
</feature>
<dbReference type="InterPro" id="IPR027417">
    <property type="entry name" value="P-loop_NTPase"/>
</dbReference>
<keyword evidence="3" id="KW-0547">Nucleotide-binding</keyword>
<keyword evidence="6 7" id="KW-0472">Membrane</keyword>
<gene>
    <name evidence="10" type="ORF">VC81_01970</name>
</gene>
<dbReference type="PROSITE" id="PS00211">
    <property type="entry name" value="ABC_TRANSPORTER_1"/>
    <property type="match status" value="1"/>
</dbReference>
<evidence type="ECO:0008006" key="12">
    <source>
        <dbReference type="Google" id="ProtNLM"/>
    </source>
</evidence>